<proteinExistence type="predicted"/>
<dbReference type="SUPFAM" id="SSF46689">
    <property type="entry name" value="Homeodomain-like"/>
    <property type="match status" value="1"/>
</dbReference>
<dbReference type="Pfam" id="PF05225">
    <property type="entry name" value="HTH_psq"/>
    <property type="match status" value="1"/>
</dbReference>
<dbReference type="Gene3D" id="1.10.10.60">
    <property type="entry name" value="Homeodomain-like"/>
    <property type="match status" value="1"/>
</dbReference>
<organism evidence="2 3">
    <name type="scientific">Tegillarca granosa</name>
    <name type="common">Malaysian cockle</name>
    <name type="synonym">Anadara granosa</name>
    <dbReference type="NCBI Taxonomy" id="220873"/>
    <lineage>
        <taxon>Eukaryota</taxon>
        <taxon>Metazoa</taxon>
        <taxon>Spiralia</taxon>
        <taxon>Lophotrochozoa</taxon>
        <taxon>Mollusca</taxon>
        <taxon>Bivalvia</taxon>
        <taxon>Autobranchia</taxon>
        <taxon>Pteriomorphia</taxon>
        <taxon>Arcoida</taxon>
        <taxon>Arcoidea</taxon>
        <taxon>Arcidae</taxon>
        <taxon>Tegillarca</taxon>
    </lineage>
</organism>
<comment type="caution">
    <text evidence="2">The sequence shown here is derived from an EMBL/GenBank/DDBJ whole genome shotgun (WGS) entry which is preliminary data.</text>
</comment>
<sequence length="280" mass="31200">MSTLSGSSTKRRKTKADNNLHSLSESETYCCSNSQNTINQSKVKPSKSKKRYRLYNHESISDAYTDVMTNGLSLRAAARKYGIPVQTLRDRVTGRISLSCSTPGRSPVLDIEEETRLVEHLVNVSRLGYGLTRQEITDLASDYALQLGKRDNSDPLTLSWFRSFRKRWDILKVLMQSTQEYVKARSASPEIINRYILDLECILTKYNLQSSPHLIYNIDEKGFVLNKTPPFVVSCNGHDPPPDKSGKLIVTTVIGAGSASGIAVPPFFIFAGTKDASRSS</sequence>
<dbReference type="Proteomes" id="UP001217089">
    <property type="component" value="Unassembled WGS sequence"/>
</dbReference>
<gene>
    <name evidence="2" type="ORF">KUTeg_007717</name>
</gene>
<dbReference type="InterPro" id="IPR009057">
    <property type="entry name" value="Homeodomain-like_sf"/>
</dbReference>
<evidence type="ECO:0000313" key="3">
    <source>
        <dbReference type="Proteomes" id="UP001217089"/>
    </source>
</evidence>
<name>A0ABQ9FI16_TEGGR</name>
<evidence type="ECO:0000259" key="1">
    <source>
        <dbReference type="Pfam" id="PF05225"/>
    </source>
</evidence>
<reference evidence="2 3" key="1">
    <citation type="submission" date="2022-12" db="EMBL/GenBank/DDBJ databases">
        <title>Chromosome-level genome of Tegillarca granosa.</title>
        <authorList>
            <person name="Kim J."/>
        </authorList>
    </citation>
    <scope>NUCLEOTIDE SEQUENCE [LARGE SCALE GENOMIC DNA]</scope>
    <source>
        <strain evidence="2">Teg-2019</strain>
        <tissue evidence="2">Adductor muscle</tissue>
    </source>
</reference>
<accession>A0ABQ9FI16</accession>
<protein>
    <recommendedName>
        <fullName evidence="1">HTH psq-type domain-containing protein</fullName>
    </recommendedName>
</protein>
<feature type="domain" description="HTH psq-type" evidence="1">
    <location>
        <begin position="57"/>
        <end position="98"/>
    </location>
</feature>
<evidence type="ECO:0000313" key="2">
    <source>
        <dbReference type="EMBL" id="KAJ8315567.1"/>
    </source>
</evidence>
<dbReference type="InterPro" id="IPR007889">
    <property type="entry name" value="HTH_Psq"/>
</dbReference>
<dbReference type="EMBL" id="JARBDR010000337">
    <property type="protein sequence ID" value="KAJ8315567.1"/>
    <property type="molecule type" value="Genomic_DNA"/>
</dbReference>
<keyword evidence="3" id="KW-1185">Reference proteome</keyword>